<feature type="domain" description="ComEC/Rec2-related protein" evidence="8">
    <location>
        <begin position="251"/>
        <end position="552"/>
    </location>
</feature>
<evidence type="ECO:0000256" key="3">
    <source>
        <dbReference type="ARBA" id="ARBA00022692"/>
    </source>
</evidence>
<comment type="caution">
    <text evidence="10">The sequence shown here is derived from an EMBL/GenBank/DDBJ whole genome shotgun (WGS) entry which is preliminary data.</text>
</comment>
<reference evidence="10" key="1">
    <citation type="submission" date="2021-07" db="EMBL/GenBank/DDBJ databases">
        <title>Pseudohoeflea marina sp. nov. a polyhydroxyalcanoate-producing bacterium.</title>
        <authorList>
            <person name="Zheng W."/>
            <person name="Yu S."/>
            <person name="Huang Y."/>
        </authorList>
    </citation>
    <scope>NUCLEOTIDE SEQUENCE</scope>
    <source>
        <strain evidence="10">DP4N28-3</strain>
    </source>
</reference>
<dbReference type="PANTHER" id="PTHR30619">
    <property type="entry name" value="DNA INTERNALIZATION/COMPETENCE PROTEIN COMEC/REC2"/>
    <property type="match status" value="1"/>
</dbReference>
<feature type="domain" description="DUF4131" evidence="9">
    <location>
        <begin position="48"/>
        <end position="201"/>
    </location>
</feature>
<evidence type="ECO:0000256" key="5">
    <source>
        <dbReference type="ARBA" id="ARBA00023136"/>
    </source>
</evidence>
<dbReference type="EMBL" id="JAHWQX010000003">
    <property type="protein sequence ID" value="MBW3098486.1"/>
    <property type="molecule type" value="Genomic_DNA"/>
</dbReference>
<keyword evidence="2" id="KW-1003">Cell membrane</keyword>
<dbReference type="Pfam" id="PF03772">
    <property type="entry name" value="Competence"/>
    <property type="match status" value="1"/>
</dbReference>
<dbReference type="Pfam" id="PF13567">
    <property type="entry name" value="DUF4131"/>
    <property type="match status" value="1"/>
</dbReference>
<dbReference type="InterPro" id="IPR052159">
    <property type="entry name" value="Competence_DNA_uptake"/>
</dbReference>
<feature type="region of interest" description="Disordered" evidence="6">
    <location>
        <begin position="769"/>
        <end position="793"/>
    </location>
</feature>
<accession>A0ABS6WRC1</accession>
<dbReference type="Proteomes" id="UP001430804">
    <property type="component" value="Unassembled WGS sequence"/>
</dbReference>
<dbReference type="RefSeq" id="WP_219202547.1">
    <property type="nucleotide sequence ID" value="NZ_JAHWQX010000003.1"/>
</dbReference>
<feature type="transmembrane region" description="Helical" evidence="7">
    <location>
        <begin position="314"/>
        <end position="333"/>
    </location>
</feature>
<dbReference type="InterPro" id="IPR025405">
    <property type="entry name" value="DUF4131"/>
</dbReference>
<evidence type="ECO:0000259" key="8">
    <source>
        <dbReference type="Pfam" id="PF03772"/>
    </source>
</evidence>
<dbReference type="InterPro" id="IPR004477">
    <property type="entry name" value="ComEC_N"/>
</dbReference>
<evidence type="ECO:0000313" key="10">
    <source>
        <dbReference type="EMBL" id="MBW3098486.1"/>
    </source>
</evidence>
<feature type="transmembrane region" description="Helical" evidence="7">
    <location>
        <begin position="74"/>
        <end position="93"/>
    </location>
</feature>
<dbReference type="NCBIfam" id="TIGR00360">
    <property type="entry name" value="ComEC_N-term"/>
    <property type="match status" value="1"/>
</dbReference>
<feature type="transmembrane region" description="Helical" evidence="7">
    <location>
        <begin position="49"/>
        <end position="67"/>
    </location>
</feature>
<organism evidence="10 11">
    <name type="scientific">Pseudohoeflea coraliihabitans</name>
    <dbReference type="NCBI Taxonomy" id="2860393"/>
    <lineage>
        <taxon>Bacteria</taxon>
        <taxon>Pseudomonadati</taxon>
        <taxon>Pseudomonadota</taxon>
        <taxon>Alphaproteobacteria</taxon>
        <taxon>Hyphomicrobiales</taxon>
        <taxon>Rhizobiaceae</taxon>
        <taxon>Pseudohoeflea</taxon>
    </lineage>
</organism>
<evidence type="ECO:0000256" key="1">
    <source>
        <dbReference type="ARBA" id="ARBA00004651"/>
    </source>
</evidence>
<dbReference type="PANTHER" id="PTHR30619:SF1">
    <property type="entry name" value="RECOMBINATION PROTEIN 2"/>
    <property type="match status" value="1"/>
</dbReference>
<gene>
    <name evidence="10" type="ORF">KY465_14475</name>
</gene>
<feature type="transmembrane region" description="Helical" evidence="7">
    <location>
        <begin position="272"/>
        <end position="294"/>
    </location>
</feature>
<feature type="transmembrane region" description="Helical" evidence="7">
    <location>
        <begin position="530"/>
        <end position="549"/>
    </location>
</feature>
<evidence type="ECO:0000256" key="2">
    <source>
        <dbReference type="ARBA" id="ARBA00022475"/>
    </source>
</evidence>
<evidence type="ECO:0000259" key="9">
    <source>
        <dbReference type="Pfam" id="PF13567"/>
    </source>
</evidence>
<feature type="transmembrane region" description="Helical" evidence="7">
    <location>
        <begin position="505"/>
        <end position="524"/>
    </location>
</feature>
<feature type="transmembrane region" description="Helical" evidence="7">
    <location>
        <begin position="556"/>
        <end position="573"/>
    </location>
</feature>
<evidence type="ECO:0000256" key="4">
    <source>
        <dbReference type="ARBA" id="ARBA00022989"/>
    </source>
</evidence>
<feature type="transmembrane region" description="Helical" evidence="7">
    <location>
        <begin position="25"/>
        <end position="43"/>
    </location>
</feature>
<proteinExistence type="predicted"/>
<evidence type="ECO:0000313" key="11">
    <source>
        <dbReference type="Proteomes" id="UP001430804"/>
    </source>
</evidence>
<evidence type="ECO:0000256" key="6">
    <source>
        <dbReference type="SAM" id="MobiDB-lite"/>
    </source>
</evidence>
<keyword evidence="3 7" id="KW-0812">Transmembrane</keyword>
<keyword evidence="4 7" id="KW-1133">Transmembrane helix</keyword>
<protein>
    <submittedName>
        <fullName evidence="10">ComEC family competence protein</fullName>
    </submittedName>
</protein>
<name>A0ABS6WRC1_9HYPH</name>
<feature type="transmembrane region" description="Helical" evidence="7">
    <location>
        <begin position="465"/>
        <end position="493"/>
    </location>
</feature>
<sequence length="857" mass="90852">MRTDRLAALRESCNRAIERERRHGLSFLLAPVALGLGATTYALLPREPLVWPLLLAFAASGMGAAALHRRGQAAAVLLMLMALALAGILAGRLEAQRLPPLLDGRVVTTLTGRILSRDIDAKGRVRYLIAVATTREPTLKRPPRRVRVLAREGPPPLPIGSNIAGRAMLSPPSGPAYPGSYDFAHAAFSRQIAAYGFFFGPPRALADAPGDNASLSMILRAKLSLDRIRDKISARVRQVAPGDGGALIAALSVSDRRGISERTVDQLRATGLAHILAISGLHMALAAGTVFAAFRKLFSFWPRLVETRPVKKYAAAAAMLVATGYLLISGAGIATQRAWIMMIVMFGAILFDRPALTMRNVAIAAALILLISPSAVVSPGFQMSFAATGALIAAYDIWVRRPGSMRSPSPRASGLASQAAHGRLLAAAGRALNAVARLLGGLAMTSLVAGLATGAFAAWHFHRIAVFGLLANVAAMPIVTLWVMPAGLLSLLAMPFGLDHWPLRLTAQGLSLVIAIAATLAEWGGDRSTGRLPLLAMALLVAGLIALIVLRTRLRAGGVGLILIGVILMLPPFRPPRPDLLVSEDARLVAMLSENGIAANADRPNSFLFEQWTAAYPHAALVPPQMQAAPAPPTGPPTVLPPEPITAFGAGTMFAQELARQAAAQQALAESQLLHLIAASRKAPSQFLCSTRAMCAARFRERTIVVIARPDTIGLACDHADLVILAAAIRMQHCRSGAELITGRMLRRSGALAISLPLDAAAQPVAGAGMKAQAPARSSKDSGAPQTGPPSPITVRSAVKGIIRPWTVQRYYDWRRDAFLFPDAAAARARIDAADRSRTWQLRPDTSSDIVSRSDRP</sequence>
<keyword evidence="11" id="KW-1185">Reference proteome</keyword>
<feature type="transmembrane region" description="Helical" evidence="7">
    <location>
        <begin position="438"/>
        <end position="459"/>
    </location>
</feature>
<comment type="subcellular location">
    <subcellularLocation>
        <location evidence="1">Cell membrane</location>
        <topology evidence="1">Multi-pass membrane protein</topology>
    </subcellularLocation>
</comment>
<feature type="transmembrane region" description="Helical" evidence="7">
    <location>
        <begin position="361"/>
        <end position="377"/>
    </location>
</feature>
<keyword evidence="5 7" id="KW-0472">Membrane</keyword>
<evidence type="ECO:0000256" key="7">
    <source>
        <dbReference type="SAM" id="Phobius"/>
    </source>
</evidence>